<gene>
    <name evidence="1" type="ORF">DPMN_125454</name>
</gene>
<protein>
    <recommendedName>
        <fullName evidence="3">Reverse transcriptase domain-containing protein</fullName>
    </recommendedName>
</protein>
<evidence type="ECO:0000313" key="1">
    <source>
        <dbReference type="EMBL" id="KAH3823643.1"/>
    </source>
</evidence>
<proteinExistence type="predicted"/>
<dbReference type="AlphaFoldDB" id="A0A9D4GVB5"/>
<accession>A0A9D4GVB5</accession>
<evidence type="ECO:0000313" key="2">
    <source>
        <dbReference type="Proteomes" id="UP000828390"/>
    </source>
</evidence>
<evidence type="ECO:0008006" key="3">
    <source>
        <dbReference type="Google" id="ProtNLM"/>
    </source>
</evidence>
<organism evidence="1 2">
    <name type="scientific">Dreissena polymorpha</name>
    <name type="common">Zebra mussel</name>
    <name type="synonym">Mytilus polymorpha</name>
    <dbReference type="NCBI Taxonomy" id="45954"/>
    <lineage>
        <taxon>Eukaryota</taxon>
        <taxon>Metazoa</taxon>
        <taxon>Spiralia</taxon>
        <taxon>Lophotrochozoa</taxon>
        <taxon>Mollusca</taxon>
        <taxon>Bivalvia</taxon>
        <taxon>Autobranchia</taxon>
        <taxon>Heteroconchia</taxon>
        <taxon>Euheterodonta</taxon>
        <taxon>Imparidentia</taxon>
        <taxon>Neoheterodontei</taxon>
        <taxon>Myida</taxon>
        <taxon>Dreissenoidea</taxon>
        <taxon>Dreissenidae</taxon>
        <taxon>Dreissena</taxon>
    </lineage>
</organism>
<reference evidence="1" key="1">
    <citation type="journal article" date="2019" name="bioRxiv">
        <title>The Genome of the Zebra Mussel, Dreissena polymorpha: A Resource for Invasive Species Research.</title>
        <authorList>
            <person name="McCartney M.A."/>
            <person name="Auch B."/>
            <person name="Kono T."/>
            <person name="Mallez S."/>
            <person name="Zhang Y."/>
            <person name="Obille A."/>
            <person name="Becker A."/>
            <person name="Abrahante J.E."/>
            <person name="Garbe J."/>
            <person name="Badalamenti J.P."/>
            <person name="Herman A."/>
            <person name="Mangelson H."/>
            <person name="Liachko I."/>
            <person name="Sullivan S."/>
            <person name="Sone E.D."/>
            <person name="Koren S."/>
            <person name="Silverstein K.A.T."/>
            <person name="Beckman K.B."/>
            <person name="Gohl D.M."/>
        </authorList>
    </citation>
    <scope>NUCLEOTIDE SEQUENCE</scope>
    <source>
        <strain evidence="1">Duluth1</strain>
        <tissue evidence="1">Whole animal</tissue>
    </source>
</reference>
<keyword evidence="2" id="KW-1185">Reference proteome</keyword>
<name>A0A9D4GVB5_DREPO</name>
<dbReference type="EMBL" id="JAIWYP010000005">
    <property type="protein sequence ID" value="KAH3823643.1"/>
    <property type="molecule type" value="Genomic_DNA"/>
</dbReference>
<dbReference type="Proteomes" id="UP000828390">
    <property type="component" value="Unassembled WGS sequence"/>
</dbReference>
<comment type="caution">
    <text evidence="1">The sequence shown here is derived from an EMBL/GenBank/DDBJ whole genome shotgun (WGS) entry which is preliminary data.</text>
</comment>
<sequence length="92" mass="10361">MTYVRDTTDFLNKIAQIQHPLPDVTIILCLDVKALYPSVPREEAHAAVSEALNRRLQPDVGTNDMIIMMDTVINNKTISSMETTTCKMKELP</sequence>
<reference evidence="1" key="2">
    <citation type="submission" date="2020-11" db="EMBL/GenBank/DDBJ databases">
        <authorList>
            <person name="McCartney M.A."/>
            <person name="Auch B."/>
            <person name="Kono T."/>
            <person name="Mallez S."/>
            <person name="Becker A."/>
            <person name="Gohl D.M."/>
            <person name="Silverstein K.A.T."/>
            <person name="Koren S."/>
            <person name="Bechman K.B."/>
            <person name="Herman A."/>
            <person name="Abrahante J.E."/>
            <person name="Garbe J."/>
        </authorList>
    </citation>
    <scope>NUCLEOTIDE SEQUENCE</scope>
    <source>
        <strain evidence="1">Duluth1</strain>
        <tissue evidence="1">Whole animal</tissue>
    </source>
</reference>